<dbReference type="PANTHER" id="PTHR32448">
    <property type="entry name" value="OS08G0158400 PROTEIN"/>
    <property type="match status" value="1"/>
</dbReference>
<comment type="cofactor">
    <cofactor evidence="1">
        <name>FAD</name>
        <dbReference type="ChEBI" id="CHEBI:57692"/>
    </cofactor>
</comment>
<dbReference type="FunFam" id="3.30.43.10:FF:000004">
    <property type="entry name" value="Berberine bridge enzyme-like 15"/>
    <property type="match status" value="1"/>
</dbReference>
<keyword evidence="7" id="KW-1015">Disulfide bond</keyword>
<keyword evidence="12" id="KW-1185">Reference proteome</keyword>
<evidence type="ECO:0000256" key="6">
    <source>
        <dbReference type="ARBA" id="ARBA00023002"/>
    </source>
</evidence>
<dbReference type="OrthoDB" id="407275at2759"/>
<evidence type="ECO:0000256" key="1">
    <source>
        <dbReference type="ARBA" id="ARBA00001974"/>
    </source>
</evidence>
<dbReference type="GO" id="GO:1901696">
    <property type="term" value="P:cannabinoid biosynthetic process"/>
    <property type="evidence" value="ECO:0007669"/>
    <property type="project" value="UniProtKB-ARBA"/>
</dbReference>
<keyword evidence="3" id="KW-0285">Flavoprotein</keyword>
<dbReference type="Pfam" id="PF01565">
    <property type="entry name" value="FAD_binding_4"/>
    <property type="match status" value="1"/>
</dbReference>
<feature type="chain" id="PRO_5015106636" evidence="9">
    <location>
        <begin position="22"/>
        <end position="160"/>
    </location>
</feature>
<feature type="non-terminal residue" evidence="11">
    <location>
        <position position="160"/>
    </location>
</feature>
<keyword evidence="6" id="KW-0560">Oxidoreductase</keyword>
<dbReference type="InterPro" id="IPR006093">
    <property type="entry name" value="Oxy_OxRdtase_FAD_BS"/>
</dbReference>
<organism evidence="11 12">
    <name type="scientific">Parasponia andersonii</name>
    <name type="common">Sponia andersonii</name>
    <dbReference type="NCBI Taxonomy" id="3476"/>
    <lineage>
        <taxon>Eukaryota</taxon>
        <taxon>Viridiplantae</taxon>
        <taxon>Streptophyta</taxon>
        <taxon>Embryophyta</taxon>
        <taxon>Tracheophyta</taxon>
        <taxon>Spermatophyta</taxon>
        <taxon>Magnoliopsida</taxon>
        <taxon>eudicotyledons</taxon>
        <taxon>Gunneridae</taxon>
        <taxon>Pentapetalae</taxon>
        <taxon>rosids</taxon>
        <taxon>fabids</taxon>
        <taxon>Rosales</taxon>
        <taxon>Cannabaceae</taxon>
        <taxon>Parasponia</taxon>
    </lineage>
</organism>
<evidence type="ECO:0000256" key="4">
    <source>
        <dbReference type="ARBA" id="ARBA00022729"/>
    </source>
</evidence>
<evidence type="ECO:0000256" key="2">
    <source>
        <dbReference type="ARBA" id="ARBA00005466"/>
    </source>
</evidence>
<accession>A0A2P5A7L0</accession>
<dbReference type="GO" id="GO:0071949">
    <property type="term" value="F:FAD binding"/>
    <property type="evidence" value="ECO:0007669"/>
    <property type="project" value="InterPro"/>
</dbReference>
<dbReference type="AlphaFoldDB" id="A0A2P5A7L0"/>
<evidence type="ECO:0000259" key="10">
    <source>
        <dbReference type="PROSITE" id="PS51387"/>
    </source>
</evidence>
<dbReference type="STRING" id="3476.A0A2P5A7L0"/>
<evidence type="ECO:0000313" key="12">
    <source>
        <dbReference type="Proteomes" id="UP000237105"/>
    </source>
</evidence>
<dbReference type="InterPro" id="IPR016167">
    <property type="entry name" value="FAD-bd_PCMH_sub1"/>
</dbReference>
<name>A0A2P5A7L0_PARAD</name>
<dbReference type="InterPro" id="IPR036318">
    <property type="entry name" value="FAD-bd_PCMH-like_sf"/>
</dbReference>
<evidence type="ECO:0000256" key="3">
    <source>
        <dbReference type="ARBA" id="ARBA00022630"/>
    </source>
</evidence>
<dbReference type="InterPro" id="IPR006094">
    <property type="entry name" value="Oxid_FAD_bind_N"/>
</dbReference>
<evidence type="ECO:0000256" key="8">
    <source>
        <dbReference type="ARBA" id="ARBA00023180"/>
    </source>
</evidence>
<keyword evidence="8" id="KW-0325">Glycoprotein</keyword>
<evidence type="ECO:0000256" key="5">
    <source>
        <dbReference type="ARBA" id="ARBA00022827"/>
    </source>
</evidence>
<sequence length="160" mass="17953">MSLPTPLVSLLFLSLICFSWANSIPVQQNFVLCMSTQFKALTRNVQIIYSSDSPLYQSLLESSQQNPRWLNSTTLRPLLIITPFHESEIQAALICSRKNGLQVRVRSGGHDYEGLSYLSKTPFVIIDLINLRSIDVNLVDETAWVQSGATLGELYYAIAK</sequence>
<dbReference type="EMBL" id="JXTB01000810">
    <property type="protein sequence ID" value="PON32514.1"/>
    <property type="molecule type" value="Genomic_DNA"/>
</dbReference>
<dbReference type="Gene3D" id="3.30.43.10">
    <property type="entry name" value="Uridine Diphospho-n-acetylenolpyruvylglucosamine Reductase, domain 2"/>
    <property type="match status" value="1"/>
</dbReference>
<dbReference type="PROSITE" id="PS51387">
    <property type="entry name" value="FAD_PCMH"/>
    <property type="match status" value="1"/>
</dbReference>
<proteinExistence type="inferred from homology"/>
<gene>
    <name evidence="11" type="ORF">PanWU01x14_360740</name>
</gene>
<evidence type="ECO:0000313" key="11">
    <source>
        <dbReference type="EMBL" id="PON32514.1"/>
    </source>
</evidence>
<dbReference type="GO" id="GO:0016491">
    <property type="term" value="F:oxidoreductase activity"/>
    <property type="evidence" value="ECO:0007669"/>
    <property type="project" value="UniProtKB-KW"/>
</dbReference>
<keyword evidence="4 9" id="KW-0732">Signal</keyword>
<dbReference type="InterPro" id="IPR016166">
    <property type="entry name" value="FAD-bd_PCMH"/>
</dbReference>
<comment type="similarity">
    <text evidence="2">Belongs to the oxygen-dependent FAD-linked oxidoreductase family.</text>
</comment>
<feature type="signal peptide" evidence="9">
    <location>
        <begin position="1"/>
        <end position="21"/>
    </location>
</feature>
<dbReference type="PROSITE" id="PS00862">
    <property type="entry name" value="OX2_COVAL_FAD"/>
    <property type="match status" value="1"/>
</dbReference>
<comment type="caution">
    <text evidence="11">The sequence shown here is derived from an EMBL/GenBank/DDBJ whole genome shotgun (WGS) entry which is preliminary data.</text>
</comment>
<evidence type="ECO:0000256" key="7">
    <source>
        <dbReference type="ARBA" id="ARBA00023157"/>
    </source>
</evidence>
<keyword evidence="5" id="KW-0274">FAD</keyword>
<evidence type="ECO:0000256" key="9">
    <source>
        <dbReference type="SAM" id="SignalP"/>
    </source>
</evidence>
<feature type="domain" description="FAD-binding PCMH-type" evidence="10">
    <location>
        <begin position="73"/>
        <end position="160"/>
    </location>
</feature>
<protein>
    <submittedName>
        <fullName evidence="11">L-gulonolactone/D-arabinono-1,4-lactone oxidase</fullName>
    </submittedName>
</protein>
<dbReference type="Proteomes" id="UP000237105">
    <property type="component" value="Unassembled WGS sequence"/>
</dbReference>
<reference evidence="12" key="1">
    <citation type="submission" date="2016-06" db="EMBL/GenBank/DDBJ databases">
        <title>Parallel loss of symbiosis genes in relatives of nitrogen-fixing non-legume Parasponia.</title>
        <authorList>
            <person name="Van Velzen R."/>
            <person name="Holmer R."/>
            <person name="Bu F."/>
            <person name="Rutten L."/>
            <person name="Van Zeijl A."/>
            <person name="Liu W."/>
            <person name="Santuari L."/>
            <person name="Cao Q."/>
            <person name="Sharma T."/>
            <person name="Shen D."/>
            <person name="Roswanjaya Y."/>
            <person name="Wardhani T."/>
            <person name="Kalhor M.S."/>
            <person name="Jansen J."/>
            <person name="Van den Hoogen J."/>
            <person name="Gungor B."/>
            <person name="Hartog M."/>
            <person name="Hontelez J."/>
            <person name="Verver J."/>
            <person name="Yang W.-C."/>
            <person name="Schijlen E."/>
            <person name="Repin R."/>
            <person name="Schilthuizen M."/>
            <person name="Schranz E."/>
            <person name="Heidstra R."/>
            <person name="Miyata K."/>
            <person name="Fedorova E."/>
            <person name="Kohlen W."/>
            <person name="Bisseling T."/>
            <person name="Smit S."/>
            <person name="Geurts R."/>
        </authorList>
    </citation>
    <scope>NUCLEOTIDE SEQUENCE [LARGE SCALE GENOMIC DNA]</scope>
    <source>
        <strain evidence="12">cv. WU1-14</strain>
    </source>
</reference>
<dbReference type="SUPFAM" id="SSF56176">
    <property type="entry name" value="FAD-binding/transporter-associated domain-like"/>
    <property type="match status" value="1"/>
</dbReference>